<dbReference type="Gene3D" id="3.40.50.1820">
    <property type="entry name" value="alpha/beta hydrolase"/>
    <property type="match status" value="1"/>
</dbReference>
<dbReference type="InterPro" id="IPR022742">
    <property type="entry name" value="Hydrolase_4"/>
</dbReference>
<evidence type="ECO:0000313" key="2">
    <source>
        <dbReference type="EMBL" id="QIZ76188.1"/>
    </source>
</evidence>
<dbReference type="Proteomes" id="UP000501602">
    <property type="component" value="Chromosome"/>
</dbReference>
<reference evidence="2 3" key="1">
    <citation type="submission" date="2020-04" db="EMBL/GenBank/DDBJ databases">
        <title>Ferrimonas sp. S7 isolated from sea water.</title>
        <authorList>
            <person name="Bae S.S."/>
            <person name="Baek K."/>
        </authorList>
    </citation>
    <scope>NUCLEOTIDE SEQUENCE [LARGE SCALE GENOMIC DNA]</scope>
    <source>
        <strain evidence="2 3">S7</strain>
    </source>
</reference>
<evidence type="ECO:0000313" key="3">
    <source>
        <dbReference type="Proteomes" id="UP000501602"/>
    </source>
</evidence>
<dbReference type="InterPro" id="IPR017208">
    <property type="entry name" value="UCP037442_abhydr"/>
</dbReference>
<keyword evidence="3" id="KW-1185">Reference proteome</keyword>
<dbReference type="PIRSF" id="PIRSF037442">
    <property type="entry name" value="UCP037442_abhydr"/>
    <property type="match status" value="1"/>
</dbReference>
<organism evidence="2 3">
    <name type="scientific">Ferrimonas lipolytica</name>
    <dbReference type="NCBI Taxonomy" id="2724191"/>
    <lineage>
        <taxon>Bacteria</taxon>
        <taxon>Pseudomonadati</taxon>
        <taxon>Pseudomonadota</taxon>
        <taxon>Gammaproteobacteria</taxon>
        <taxon>Alteromonadales</taxon>
        <taxon>Ferrimonadaceae</taxon>
        <taxon>Ferrimonas</taxon>
    </lineage>
</organism>
<dbReference type="KEGG" id="fes:HER31_04335"/>
<dbReference type="SUPFAM" id="SSF53474">
    <property type="entry name" value="alpha/beta-Hydrolases"/>
    <property type="match status" value="1"/>
</dbReference>
<dbReference type="RefSeq" id="WP_168659448.1">
    <property type="nucleotide sequence ID" value="NZ_CP051180.1"/>
</dbReference>
<proteinExistence type="predicted"/>
<dbReference type="InterPro" id="IPR029058">
    <property type="entry name" value="AB_hydrolase_fold"/>
</dbReference>
<dbReference type="EMBL" id="CP051180">
    <property type="protein sequence ID" value="QIZ76188.1"/>
    <property type="molecule type" value="Genomic_DNA"/>
</dbReference>
<accession>A0A6H1UBH4</accession>
<dbReference type="AlphaFoldDB" id="A0A6H1UBH4"/>
<name>A0A6H1UBH4_9GAMM</name>
<gene>
    <name evidence="2" type="ORF">HER31_04335</name>
</gene>
<sequence length="284" mass="31636">MQQQYVSAADGQPVSLNWFEPDSATTTAWVLIAPALGVPQRFYHDFANYLVGNGFGVMTLDYRGIAQSPLQVTDDAEVKMSDWGLLDLPIALQTLKAKAAGQPCHVIGHSCGGQLLGLSGELDGIASITCIGASVPALQYYHGQRLKMWLLWRLILPLLCMGKRFPAQKLGIAKQSIPSGIIRQWASWGRSNHYLFEPKNGFDLSGYQDYQQRLLSIGFADDDYAPPAAVLDLGRRYSHAERSERIYGDSEVNQVGGIGHFNYFRRRHQPLWPELVDWLTRPAS</sequence>
<feature type="domain" description="Serine aminopeptidase S33" evidence="1">
    <location>
        <begin position="28"/>
        <end position="141"/>
    </location>
</feature>
<protein>
    <recommendedName>
        <fullName evidence="1">Serine aminopeptidase S33 domain-containing protein</fullName>
    </recommendedName>
</protein>
<evidence type="ECO:0000259" key="1">
    <source>
        <dbReference type="Pfam" id="PF12146"/>
    </source>
</evidence>
<dbReference type="Pfam" id="PF12146">
    <property type="entry name" value="Hydrolase_4"/>
    <property type="match status" value="1"/>
</dbReference>